<name>A0A9X2LLJ7_9ACTN</name>
<dbReference type="GO" id="GO:0006529">
    <property type="term" value="P:asparagine biosynthetic process"/>
    <property type="evidence" value="ECO:0007669"/>
    <property type="project" value="InterPro"/>
</dbReference>
<feature type="domain" description="Asparagine synthetase" evidence="1">
    <location>
        <begin position="219"/>
        <end position="516"/>
    </location>
</feature>
<proteinExistence type="predicted"/>
<dbReference type="EMBL" id="JANIID010000027">
    <property type="protein sequence ID" value="MCQ8773139.1"/>
    <property type="molecule type" value="Genomic_DNA"/>
</dbReference>
<dbReference type="InterPro" id="IPR001962">
    <property type="entry name" value="Asn_synthase"/>
</dbReference>
<evidence type="ECO:0000313" key="2">
    <source>
        <dbReference type="EMBL" id="MCQ8773139.1"/>
    </source>
</evidence>
<organism evidence="2 3">
    <name type="scientific">Streptomyces telluris</name>
    <dbReference type="NCBI Taxonomy" id="2720021"/>
    <lineage>
        <taxon>Bacteria</taxon>
        <taxon>Bacillati</taxon>
        <taxon>Actinomycetota</taxon>
        <taxon>Actinomycetes</taxon>
        <taxon>Kitasatosporales</taxon>
        <taxon>Streptomycetaceae</taxon>
        <taxon>Streptomyces</taxon>
    </lineage>
</organism>
<gene>
    <name evidence="2" type="ORF">NQU55_25740</name>
</gene>
<evidence type="ECO:0000259" key="1">
    <source>
        <dbReference type="Pfam" id="PF00733"/>
    </source>
</evidence>
<dbReference type="GO" id="GO:0004066">
    <property type="term" value="F:asparagine synthase (glutamine-hydrolyzing) activity"/>
    <property type="evidence" value="ECO:0007669"/>
    <property type="project" value="InterPro"/>
</dbReference>
<evidence type="ECO:0000313" key="3">
    <source>
        <dbReference type="Proteomes" id="UP001142374"/>
    </source>
</evidence>
<reference evidence="2" key="1">
    <citation type="submission" date="2022-06" db="EMBL/GenBank/DDBJ databases">
        <title>WGS of actinobacteria.</title>
        <authorList>
            <person name="Thawai C."/>
        </authorList>
    </citation>
    <scope>NUCLEOTIDE SEQUENCE</scope>
    <source>
        <strain evidence="2">AA8</strain>
    </source>
</reference>
<accession>A0A9X2LLJ7</accession>
<comment type="caution">
    <text evidence="2">The sequence shown here is derived from an EMBL/GenBank/DDBJ whole genome shotgun (WGS) entry which is preliminary data.</text>
</comment>
<dbReference type="SUPFAM" id="SSF52402">
    <property type="entry name" value="Adenine nucleotide alpha hydrolases-like"/>
    <property type="match status" value="1"/>
</dbReference>
<dbReference type="Proteomes" id="UP001142374">
    <property type="component" value="Unassembled WGS sequence"/>
</dbReference>
<dbReference type="Pfam" id="PF00733">
    <property type="entry name" value="Asn_synthase"/>
    <property type="match status" value="1"/>
</dbReference>
<dbReference type="InterPro" id="IPR014729">
    <property type="entry name" value="Rossmann-like_a/b/a_fold"/>
</dbReference>
<keyword evidence="3" id="KW-1185">Reference proteome</keyword>
<dbReference type="AlphaFoldDB" id="A0A9X2LLJ7"/>
<dbReference type="Gene3D" id="3.40.50.620">
    <property type="entry name" value="HUPs"/>
    <property type="match status" value="1"/>
</dbReference>
<sequence length="565" mass="61171">MTGDVWFTILPDGESGSSAAQLLRPWATKAIAHHSGRPWLLGSWPDGYVTVGAAGARRLAVIGRCPVTAGELSARAGRVRDLADVERAAQGLTGSFHLLASVDGQVRARGTASGVRRLFHARVGGTAVAADRSDRLASATVEAVEGAGAGAGVDERILALHLLASPLPYPLDDRCVWRGVQVLRPHDCLLIEADGRARTRRWWNPSEPELTLAQGVPAVREALTAAVHACTAGGGTVSWDLSGGLDSTSLCFLAAREQARRQPDEARLVTLGWQSLDPSNDDATWAARAAEMLPGIEHVTPDRHEWPLWYSGLPDLTGSTVPTDEPGPWVRDSARIATAARLMTARGSRLHMMGGGGDELFSALPPHLHDYLRSHPLAAFTRIRTHRASQHWPLWPLLRQLADHRPFGQWLAAWADSLTEPEPPLMAPSRRAPSTAWGGIDLRMPSWATPDAVRAVQSLLREAAETAEPLAPRRGQHVALASVQAGGRGVRQLDHAFSRRGLAYAAPYLDDNVLERDLAPLPYRKHPLTKRRDHPRNTVSLALRHDVCATDTEDDIPPLDEATGQ</sequence>
<dbReference type="RefSeq" id="WP_168095873.1">
    <property type="nucleotide sequence ID" value="NZ_JAATER010000506.1"/>
</dbReference>
<protein>
    <submittedName>
        <fullName evidence="2">Asparagine synthase-related protein</fullName>
    </submittedName>
</protein>